<dbReference type="SUPFAM" id="SSF160113">
    <property type="entry name" value="YegP-like"/>
    <property type="match status" value="2"/>
</dbReference>
<evidence type="ECO:0000313" key="3">
    <source>
        <dbReference type="EMBL" id="ROH99655.1"/>
    </source>
</evidence>
<dbReference type="Proteomes" id="UP000295709">
    <property type="component" value="Unassembled WGS sequence"/>
</dbReference>
<feature type="domain" description="DUF1508" evidence="2">
    <location>
        <begin position="11"/>
        <end position="54"/>
    </location>
</feature>
<sequence>MGKFIISKRTNDDFQFNLKAGNGQVILTSQGYSSKSACENGIASVKTNSQDDSKFERKTASDGRFYFNLKATNGQIIGNSQMYESENGMENGIDSVKSNAHNASVEDETNL</sequence>
<dbReference type="AlphaFoldDB" id="A0A3N0W3M1"/>
<dbReference type="Pfam" id="PF07411">
    <property type="entry name" value="DUF1508"/>
    <property type="match status" value="2"/>
</dbReference>
<gene>
    <name evidence="4" type="ORF">BCF50_1209</name>
    <name evidence="3" type="ORF">EGI05_01830</name>
</gene>
<organism evidence="3 5">
    <name type="scientific">Chryseobacterium daecheongense</name>
    <dbReference type="NCBI Taxonomy" id="192389"/>
    <lineage>
        <taxon>Bacteria</taxon>
        <taxon>Pseudomonadati</taxon>
        <taxon>Bacteroidota</taxon>
        <taxon>Flavobacteriia</taxon>
        <taxon>Flavobacteriales</taxon>
        <taxon>Weeksellaceae</taxon>
        <taxon>Chryseobacterium group</taxon>
        <taxon>Chryseobacterium</taxon>
    </lineage>
</organism>
<accession>A0A3N0W3M1</accession>
<reference evidence="3" key="1">
    <citation type="submission" date="2018-11" db="EMBL/GenBank/DDBJ databases">
        <title>Proposal to divide the Flavobacteriaceae and reorganize its genera based on Amino Acid Identity values calculated from whole genome sequences.</title>
        <authorList>
            <person name="Nicholson A.C."/>
            <person name="Gulvik C.A."/>
            <person name="Whitney A.M."/>
            <person name="Humrighouse B.W."/>
            <person name="Bell M."/>
            <person name="Holmes B."/>
            <person name="Steigerwalt A."/>
            <person name="Villarma A."/>
            <person name="Sheth M."/>
            <person name="Batra D."/>
            <person name="Pryor J."/>
            <person name="Bernardet J.-F."/>
            <person name="Hugo C."/>
            <person name="Kampfer P."/>
            <person name="Newman J."/>
            <person name="Mcquiston J.R."/>
        </authorList>
    </citation>
    <scope>NUCLEOTIDE SEQUENCE</scope>
    <source>
        <strain evidence="3">DSM 15235</strain>
    </source>
</reference>
<dbReference type="PANTHER" id="PTHR40606:SF1">
    <property type="entry name" value="UPF0339 PROTEIN YEGP"/>
    <property type="match status" value="1"/>
</dbReference>
<dbReference type="InterPro" id="IPR036913">
    <property type="entry name" value="YegP-like_sf"/>
</dbReference>
<protein>
    <submittedName>
        <fullName evidence="3">DUF1508 domain-containing protein</fullName>
    </submittedName>
</protein>
<dbReference type="OrthoDB" id="9802792at2"/>
<feature type="region of interest" description="Disordered" evidence="1">
    <location>
        <begin position="85"/>
        <end position="111"/>
    </location>
</feature>
<dbReference type="EMBL" id="SOQW01000001">
    <property type="protein sequence ID" value="TDX95431.1"/>
    <property type="molecule type" value="Genomic_DNA"/>
</dbReference>
<dbReference type="InterPro" id="IPR010879">
    <property type="entry name" value="DUF1508"/>
</dbReference>
<dbReference type="PANTHER" id="PTHR40606">
    <property type="match status" value="1"/>
</dbReference>
<dbReference type="Proteomes" id="UP000269375">
    <property type="component" value="Unassembled WGS sequence"/>
</dbReference>
<evidence type="ECO:0000259" key="2">
    <source>
        <dbReference type="Pfam" id="PF07411"/>
    </source>
</evidence>
<evidence type="ECO:0000313" key="4">
    <source>
        <dbReference type="EMBL" id="TDX95431.1"/>
    </source>
</evidence>
<keyword evidence="6" id="KW-1185">Reference proteome</keyword>
<comment type="caution">
    <text evidence="3">The sequence shown here is derived from an EMBL/GenBank/DDBJ whole genome shotgun (WGS) entry which is preliminary data.</text>
</comment>
<reference evidence="4 6" key="2">
    <citation type="submission" date="2019-03" db="EMBL/GenBank/DDBJ databases">
        <title>Genomic Encyclopedia of Archaeal and Bacterial Type Strains, Phase II (KMG-II): from individual species to whole genera.</title>
        <authorList>
            <person name="Goeker M."/>
        </authorList>
    </citation>
    <scope>NUCLEOTIDE SEQUENCE [LARGE SCALE GENOMIC DNA]</scope>
    <source>
        <strain evidence="4 6">DSM 15235</strain>
    </source>
</reference>
<proteinExistence type="predicted"/>
<name>A0A3N0W3M1_9FLAO</name>
<evidence type="ECO:0000256" key="1">
    <source>
        <dbReference type="SAM" id="MobiDB-lite"/>
    </source>
</evidence>
<dbReference type="InterPro" id="IPR051141">
    <property type="entry name" value="UPF0339_domain"/>
</dbReference>
<dbReference type="Gene3D" id="2.30.29.80">
    <property type="match status" value="1"/>
</dbReference>
<evidence type="ECO:0000313" key="5">
    <source>
        <dbReference type="Proteomes" id="UP000269375"/>
    </source>
</evidence>
<feature type="domain" description="DUF1508" evidence="2">
    <location>
        <begin position="60"/>
        <end position="107"/>
    </location>
</feature>
<dbReference type="EMBL" id="RJTX01000001">
    <property type="protein sequence ID" value="ROH99655.1"/>
    <property type="molecule type" value="Genomic_DNA"/>
</dbReference>
<evidence type="ECO:0000313" key="6">
    <source>
        <dbReference type="Proteomes" id="UP000295709"/>
    </source>
</evidence>
<dbReference type="RefSeq" id="WP_123261366.1">
    <property type="nucleotide sequence ID" value="NZ_CP095185.1"/>
</dbReference>